<organism evidence="2 3">
    <name type="scientific">Kockovaella imperatae</name>
    <dbReference type="NCBI Taxonomy" id="4999"/>
    <lineage>
        <taxon>Eukaryota</taxon>
        <taxon>Fungi</taxon>
        <taxon>Dikarya</taxon>
        <taxon>Basidiomycota</taxon>
        <taxon>Agaricomycotina</taxon>
        <taxon>Tremellomycetes</taxon>
        <taxon>Tremellales</taxon>
        <taxon>Cuniculitremaceae</taxon>
        <taxon>Kockovaella</taxon>
    </lineage>
</organism>
<dbReference type="AlphaFoldDB" id="A0A1Y1ULJ1"/>
<dbReference type="Proteomes" id="UP000193218">
    <property type="component" value="Unassembled WGS sequence"/>
</dbReference>
<dbReference type="GeneID" id="33557464"/>
<dbReference type="OrthoDB" id="416253at2759"/>
<dbReference type="EMBL" id="NBSH01000005">
    <property type="protein sequence ID" value="ORX37985.1"/>
    <property type="molecule type" value="Genomic_DNA"/>
</dbReference>
<evidence type="ECO:0000313" key="3">
    <source>
        <dbReference type="Proteomes" id="UP000193218"/>
    </source>
</evidence>
<protein>
    <submittedName>
        <fullName evidence="2">NADP-dependent oxidoreductase domain-containing protein</fullName>
    </submittedName>
</protein>
<dbReference type="STRING" id="4999.A0A1Y1ULJ1"/>
<reference evidence="2 3" key="1">
    <citation type="submission" date="2017-03" db="EMBL/GenBank/DDBJ databases">
        <title>Widespread Adenine N6-methylation of Active Genes in Fungi.</title>
        <authorList>
            <consortium name="DOE Joint Genome Institute"/>
            <person name="Mondo S.J."/>
            <person name="Dannebaum R.O."/>
            <person name="Kuo R.C."/>
            <person name="Louie K.B."/>
            <person name="Bewick A.J."/>
            <person name="Labutti K."/>
            <person name="Haridas S."/>
            <person name="Kuo A."/>
            <person name="Salamov A."/>
            <person name="Ahrendt S.R."/>
            <person name="Lau R."/>
            <person name="Bowen B.P."/>
            <person name="Lipzen A."/>
            <person name="Sullivan W."/>
            <person name="Andreopoulos W.B."/>
            <person name="Clum A."/>
            <person name="Lindquist E."/>
            <person name="Daum C."/>
            <person name="Northen T.R."/>
            <person name="Ramamoorthy G."/>
            <person name="Schmitz R.J."/>
            <person name="Gryganskyi A."/>
            <person name="Culley D."/>
            <person name="Magnuson J."/>
            <person name="James T.Y."/>
            <person name="O'Malley M.A."/>
            <person name="Stajich J.E."/>
            <person name="Spatafora J.W."/>
            <person name="Visel A."/>
            <person name="Grigoriev I.V."/>
        </authorList>
    </citation>
    <scope>NUCLEOTIDE SEQUENCE [LARGE SCALE GENOMIC DNA]</scope>
    <source>
        <strain evidence="2 3">NRRL Y-17943</strain>
    </source>
</reference>
<dbReference type="GO" id="GO:0016491">
    <property type="term" value="F:oxidoreductase activity"/>
    <property type="evidence" value="ECO:0007669"/>
    <property type="project" value="InterPro"/>
</dbReference>
<sequence length="342" mass="38179">MLDMGSDGVPMRVLQRVTLNDGSEVPVLAFGTGTAQAFGDTSNVVQRALDKDLVHLDCAWWYKNQSFTAQGIKASGKKREEIYLSSKGGDFHGDPENFDARGFLEVCLRDLDVPHVDMFLLHADILVPEDVMKPWKQMEQIKREGLAKSIGVSNFSSKSLQIILNHCEIKPAVNQAEFHPYSRPHYMPSLLPLCEANDIKIESFGPLVPLIRHTGGPVDEAVQSVLRERDVKGETEGQILLMWNRQVTNGIVITTTTKDYRMEEQAAPFWTTTTIPPLSSQHIDRITAAGESAPYRHWGTHWPYLMQGEGGHQACPVGSTHRKRPEDPLAHLRTVRSMSSGT</sequence>
<dbReference type="SUPFAM" id="SSF51430">
    <property type="entry name" value="NAD(P)-linked oxidoreductase"/>
    <property type="match status" value="1"/>
</dbReference>
<dbReference type="InParanoid" id="A0A1Y1ULJ1"/>
<dbReference type="RefSeq" id="XP_021871972.1">
    <property type="nucleotide sequence ID" value="XM_022015655.1"/>
</dbReference>
<dbReference type="InterPro" id="IPR036812">
    <property type="entry name" value="NAD(P)_OxRdtase_dom_sf"/>
</dbReference>
<dbReference type="PRINTS" id="PR00069">
    <property type="entry name" value="ALDKETRDTASE"/>
</dbReference>
<dbReference type="InterPro" id="IPR020471">
    <property type="entry name" value="AKR"/>
</dbReference>
<dbReference type="PROSITE" id="PS00062">
    <property type="entry name" value="ALDOKETO_REDUCTASE_2"/>
    <property type="match status" value="1"/>
</dbReference>
<feature type="domain" description="NADP-dependent oxidoreductase" evidence="1">
    <location>
        <begin position="34"/>
        <end position="207"/>
    </location>
</feature>
<evidence type="ECO:0000259" key="1">
    <source>
        <dbReference type="Pfam" id="PF00248"/>
    </source>
</evidence>
<evidence type="ECO:0000313" key="2">
    <source>
        <dbReference type="EMBL" id="ORX37985.1"/>
    </source>
</evidence>
<accession>A0A1Y1ULJ1</accession>
<dbReference type="InterPro" id="IPR023210">
    <property type="entry name" value="NADP_OxRdtase_dom"/>
</dbReference>
<comment type="caution">
    <text evidence="2">The sequence shown here is derived from an EMBL/GenBank/DDBJ whole genome shotgun (WGS) entry which is preliminary data.</text>
</comment>
<name>A0A1Y1ULJ1_9TREE</name>
<dbReference type="InterPro" id="IPR018170">
    <property type="entry name" value="Aldo/ket_reductase_CS"/>
</dbReference>
<dbReference type="Pfam" id="PF00248">
    <property type="entry name" value="Aldo_ket_red"/>
    <property type="match status" value="1"/>
</dbReference>
<keyword evidence="3" id="KW-1185">Reference proteome</keyword>
<dbReference type="PANTHER" id="PTHR11732">
    <property type="entry name" value="ALDO/KETO REDUCTASE"/>
    <property type="match status" value="1"/>
</dbReference>
<proteinExistence type="predicted"/>
<gene>
    <name evidence="2" type="ORF">BD324DRAFT_624051</name>
</gene>
<dbReference type="Gene3D" id="3.20.20.100">
    <property type="entry name" value="NADP-dependent oxidoreductase domain"/>
    <property type="match status" value="1"/>
</dbReference>